<dbReference type="Proteomes" id="UP000754563">
    <property type="component" value="Unassembled WGS sequence"/>
</dbReference>
<proteinExistence type="predicted"/>
<evidence type="ECO:0000313" key="1">
    <source>
        <dbReference type="EMBL" id="MCA9385855.1"/>
    </source>
</evidence>
<reference evidence="1" key="2">
    <citation type="journal article" date="2021" name="Microbiome">
        <title>Successional dynamics and alternative stable states in a saline activated sludge microbial community over 9 years.</title>
        <authorList>
            <person name="Wang Y."/>
            <person name="Ye J."/>
            <person name="Ju F."/>
            <person name="Liu L."/>
            <person name="Boyd J.A."/>
            <person name="Deng Y."/>
            <person name="Parks D.H."/>
            <person name="Jiang X."/>
            <person name="Yin X."/>
            <person name="Woodcroft B.J."/>
            <person name="Tyson G.W."/>
            <person name="Hugenholtz P."/>
            <person name="Polz M.F."/>
            <person name="Zhang T."/>
        </authorList>
    </citation>
    <scope>NUCLEOTIDE SEQUENCE</scope>
    <source>
        <strain evidence="1">HKST-UBA11</strain>
    </source>
</reference>
<name>A0A955RKJ4_9BACT</name>
<dbReference type="AlphaFoldDB" id="A0A955RKJ4"/>
<evidence type="ECO:0000313" key="2">
    <source>
        <dbReference type="Proteomes" id="UP000754563"/>
    </source>
</evidence>
<protein>
    <submittedName>
        <fullName evidence="1">Uncharacterized protein</fullName>
    </submittedName>
</protein>
<gene>
    <name evidence="1" type="ORF">KC717_04360</name>
</gene>
<accession>A0A955RKJ4</accession>
<organism evidence="1 2">
    <name type="scientific">Candidatus Dojkabacteria bacterium</name>
    <dbReference type="NCBI Taxonomy" id="2099670"/>
    <lineage>
        <taxon>Bacteria</taxon>
        <taxon>Candidatus Dojkabacteria</taxon>
    </lineage>
</organism>
<sequence length="190" mass="21957">MSDYQNNTQTDPIEELSRDERLVFDKDKQNELINASSQVEEDYNFRSEAFNHMFRFMEEIMGVLGYGTEKKEQLMQQMAFGLEALYLDKLIHSFDPAGQERFGVFRDPNTREGDITQDLVEELRIYIQEHVDAAEAARSYALASAVLTDTYINAFRSEANEEQNKIISDILLKLQDELDAIEVIISEPVE</sequence>
<comment type="caution">
    <text evidence="1">The sequence shown here is derived from an EMBL/GenBank/DDBJ whole genome shotgun (WGS) entry which is preliminary data.</text>
</comment>
<dbReference type="EMBL" id="JAGQLH010000050">
    <property type="protein sequence ID" value="MCA9385855.1"/>
    <property type="molecule type" value="Genomic_DNA"/>
</dbReference>
<reference evidence="1" key="1">
    <citation type="submission" date="2020-04" db="EMBL/GenBank/DDBJ databases">
        <authorList>
            <person name="Zhang T."/>
        </authorList>
    </citation>
    <scope>NUCLEOTIDE SEQUENCE</scope>
    <source>
        <strain evidence="1">HKST-UBA11</strain>
    </source>
</reference>